<evidence type="ECO:0000313" key="1">
    <source>
        <dbReference type="EMBL" id="BBP02506.1"/>
    </source>
</evidence>
<geneLocation type="plasmid" evidence="2">
    <name>sgtm_pl1 dna</name>
</geneLocation>
<reference evidence="2" key="1">
    <citation type="submission" date="2019-11" db="EMBL/GenBank/DDBJ databases">
        <title>Isolation and characterization of a novel species in the genus Sulfuriferula.</title>
        <authorList>
            <person name="Mochizuki J."/>
            <person name="Kojima H."/>
            <person name="Fukui M."/>
        </authorList>
    </citation>
    <scope>NUCLEOTIDE SEQUENCE [LARGE SCALE GENOMIC DNA]</scope>
    <source>
        <strain evidence="2">SGTM</strain>
        <plasmid evidence="2">sgtm_pl1 dna</plasmid>
    </source>
</reference>
<dbReference type="Pfam" id="PF16245">
    <property type="entry name" value="DUF4902"/>
    <property type="match status" value="1"/>
</dbReference>
<dbReference type="InterPro" id="IPR032598">
    <property type="entry name" value="RsaM-like"/>
</dbReference>
<dbReference type="EMBL" id="AP021882">
    <property type="protein sequence ID" value="BBP02506.1"/>
    <property type="molecule type" value="Genomic_DNA"/>
</dbReference>
<keyword evidence="2" id="KW-1185">Reference proteome</keyword>
<dbReference type="Gene3D" id="3.10.450.610">
    <property type="match status" value="1"/>
</dbReference>
<dbReference type="KEGG" id="sniv:SFSGTM_32140"/>
<keyword evidence="1" id="KW-0614">Plasmid</keyword>
<gene>
    <name evidence="1" type="ORF">SFSGTM_32140</name>
</gene>
<evidence type="ECO:0000313" key="2">
    <source>
        <dbReference type="Proteomes" id="UP000463939"/>
    </source>
</evidence>
<protein>
    <submittedName>
        <fullName evidence="1">DUF4902 domain-containing protein</fullName>
    </submittedName>
</protein>
<accession>A0A809RLR9</accession>
<dbReference type="Proteomes" id="UP000463939">
    <property type="component" value="Plasmid SGTM_pl1"/>
</dbReference>
<proteinExistence type="predicted"/>
<sequence length="144" mass="16841">MFNLIDNDMRLGNFTLMDKVSWDFYVRMTVETLTSLRLKHLMSAIDLDEPDQCQKGTGLTQISGYTEWVSETTPTITLGWDWELNTLQAHPFVCRVGAPRSNIMIVDDLQQDLKYIENSRLLETFIDQLQWQEEVRESVNNKYS</sequence>
<dbReference type="AlphaFoldDB" id="A0A809RLR9"/>
<organism evidence="1 2">
    <name type="scientific">Sulfuriferula nivalis</name>
    <dbReference type="NCBI Taxonomy" id="2675298"/>
    <lineage>
        <taxon>Bacteria</taxon>
        <taxon>Pseudomonadati</taxon>
        <taxon>Pseudomonadota</taxon>
        <taxon>Betaproteobacteria</taxon>
        <taxon>Nitrosomonadales</taxon>
        <taxon>Sulfuricellaceae</taxon>
        <taxon>Sulfuriferula</taxon>
    </lineage>
</organism>
<name>A0A809RLR9_9PROT</name>